<accession>A0ACA9KLZ9</accession>
<sequence length="249" mass="28519">TGKRKPGDDSDDSMSESKSPPSSPRINNHTHEMDITVKRAKLSNEKVFPLSKLLGTLDKPQLLSLINNLMDAHPNLQSEIASHIPRPTIQSVTHILAGMEKKYQDSFPYTKWGQSKDDYSFNRVKPAIVELTDAILDYADHFTSPEEFPTSTFSFLHLATGVTNRLPEWDNSLHNELKRDIYLKLVDYWKKAINDASSKLHEGKIYGQTVVNEWARNTTENLVAYFNKYLRNLLRNLVASLDFKKWDPT</sequence>
<name>A0ACA9KLZ9_9GLOM</name>
<reference evidence="1" key="1">
    <citation type="submission" date="2021-06" db="EMBL/GenBank/DDBJ databases">
        <authorList>
            <person name="Kallberg Y."/>
            <person name="Tangrot J."/>
            <person name="Rosling A."/>
        </authorList>
    </citation>
    <scope>NUCLEOTIDE SEQUENCE</scope>
    <source>
        <strain evidence="1">CL356</strain>
    </source>
</reference>
<feature type="non-terminal residue" evidence="1">
    <location>
        <position position="1"/>
    </location>
</feature>
<gene>
    <name evidence="1" type="ORF">ACOLOM_LOCUS1941</name>
</gene>
<keyword evidence="2" id="KW-1185">Reference proteome</keyword>
<organism evidence="1 2">
    <name type="scientific">Acaulospora colombiana</name>
    <dbReference type="NCBI Taxonomy" id="27376"/>
    <lineage>
        <taxon>Eukaryota</taxon>
        <taxon>Fungi</taxon>
        <taxon>Fungi incertae sedis</taxon>
        <taxon>Mucoromycota</taxon>
        <taxon>Glomeromycotina</taxon>
        <taxon>Glomeromycetes</taxon>
        <taxon>Diversisporales</taxon>
        <taxon>Acaulosporaceae</taxon>
        <taxon>Acaulospora</taxon>
    </lineage>
</organism>
<protein>
    <submittedName>
        <fullName evidence="1">450_t:CDS:1</fullName>
    </submittedName>
</protein>
<comment type="caution">
    <text evidence="1">The sequence shown here is derived from an EMBL/GenBank/DDBJ whole genome shotgun (WGS) entry which is preliminary data.</text>
</comment>
<evidence type="ECO:0000313" key="1">
    <source>
        <dbReference type="EMBL" id="CAG8479762.1"/>
    </source>
</evidence>
<dbReference type="Proteomes" id="UP000789525">
    <property type="component" value="Unassembled WGS sequence"/>
</dbReference>
<evidence type="ECO:0000313" key="2">
    <source>
        <dbReference type="Proteomes" id="UP000789525"/>
    </source>
</evidence>
<proteinExistence type="predicted"/>
<dbReference type="EMBL" id="CAJVPT010002362">
    <property type="protein sequence ID" value="CAG8479762.1"/>
    <property type="molecule type" value="Genomic_DNA"/>
</dbReference>